<protein>
    <recommendedName>
        <fullName evidence="4">Nudix hydrolase domain-containing protein</fullName>
    </recommendedName>
</protein>
<comment type="caution">
    <text evidence="5">The sequence shown here is derived from an EMBL/GenBank/DDBJ whole genome shotgun (WGS) entry which is preliminary data.</text>
</comment>
<comment type="similarity">
    <text evidence="1 2">Belongs to the eIF-2B alpha/beta/delta subunits family.</text>
</comment>
<dbReference type="PROSITE" id="PS51462">
    <property type="entry name" value="NUDIX"/>
    <property type="match status" value="1"/>
</dbReference>
<name>A0A0P7AX45_9HYPO</name>
<evidence type="ECO:0000256" key="1">
    <source>
        <dbReference type="ARBA" id="ARBA00007251"/>
    </source>
</evidence>
<dbReference type="InterPro" id="IPR037171">
    <property type="entry name" value="NagB/RpiA_transferase-like"/>
</dbReference>
<dbReference type="GO" id="GO:0046523">
    <property type="term" value="F:S-methyl-5-thioribose-1-phosphate isomerase activity"/>
    <property type="evidence" value="ECO:0007669"/>
    <property type="project" value="TreeGrafter"/>
</dbReference>
<dbReference type="PANTHER" id="PTHR43475:SF3">
    <property type="entry name" value="TRANSLATION INITIATION FACTOR EIF-2B SUBUNIT FAMILY PROTEIN (AFU_ORTHOLOGUE AFUA_2G14290)"/>
    <property type="match status" value="1"/>
</dbReference>
<dbReference type="InterPro" id="IPR000649">
    <property type="entry name" value="IF-2B-related"/>
</dbReference>
<feature type="compositionally biased region" description="Polar residues" evidence="3">
    <location>
        <begin position="439"/>
        <end position="451"/>
    </location>
</feature>
<evidence type="ECO:0000256" key="2">
    <source>
        <dbReference type="RuleBase" id="RU003814"/>
    </source>
</evidence>
<dbReference type="Gene3D" id="3.40.50.10470">
    <property type="entry name" value="Translation initiation factor eif-2b, domain 2"/>
    <property type="match status" value="1"/>
</dbReference>
<dbReference type="CDD" id="cd18872">
    <property type="entry name" value="NUDIX_eIF-2B"/>
    <property type="match status" value="1"/>
</dbReference>
<dbReference type="OrthoDB" id="206213at2759"/>
<proteinExistence type="inferred from homology"/>
<dbReference type="PANTHER" id="PTHR43475">
    <property type="entry name" value="METHYLTHIORIBOSE-1-PHOSPHATE ISOMERASE"/>
    <property type="match status" value="1"/>
</dbReference>
<evidence type="ECO:0000313" key="5">
    <source>
        <dbReference type="EMBL" id="KPM38003.1"/>
    </source>
</evidence>
<dbReference type="STRING" id="78410.A0A0P7AX45"/>
<dbReference type="SUPFAM" id="SSF55811">
    <property type="entry name" value="Nudix"/>
    <property type="match status" value="1"/>
</dbReference>
<sequence length="504" mass="55688">MAHLKRRAVAGSFIFKFPDDDTAKKPQVALFRRSGQVSTYQHKYAPVSGSVEETDANPLATAWREMKEETTLTDTSLRFFRQGKPYSFVDESVGREWTINPFSFVLKSEKDGGRGEAGIQIDWEHEGYEWFDPDAVNESDDFQGVPRILESLRRVWFNIDLGDEAGRVLGDGLIALQRDHESGAHQLASKGLEILIDVIKRLDTNSRDVWWKNVRLAAWHLWKNGRESMGGSMLSVVVYSLAIIEEKLPHGDSSMQGSMDGIVEALKQYGQQRQSTSSKVCASFGDFLEAQFPKAETLRILTLSSSATITSSITHALKHRKASLDIRVLESRPLFEGVKTAEAIASFADGHSVKTNVTVYTDASVGTAAEDVDIVLVGADLVDKAGNVSNKSGSLPAVLVAKHVSPGVKVVALFDKEKVLPFEPPSQEEDDPREVTKTWEGTGSPIQSKTDSSARFEVKNVYFEWVASDLVDHYVTEDGPTTAEGIAERAEVVRKKADGFFNDL</sequence>
<dbReference type="InterPro" id="IPR015797">
    <property type="entry name" value="NUDIX_hydrolase-like_dom_sf"/>
</dbReference>
<dbReference type="Gene3D" id="3.90.79.10">
    <property type="entry name" value="Nucleoside Triphosphate Pyrophosphohydrolase"/>
    <property type="match status" value="1"/>
</dbReference>
<feature type="domain" description="Nudix hydrolase" evidence="4">
    <location>
        <begin position="5"/>
        <end position="154"/>
    </location>
</feature>
<reference evidence="5 6" key="1">
    <citation type="submission" date="2015-09" db="EMBL/GenBank/DDBJ databases">
        <title>Draft genome of a European isolate of the apple canker pathogen Neonectria ditissima.</title>
        <authorList>
            <person name="Gomez-Cortecero A."/>
            <person name="Harrison R.J."/>
            <person name="Armitage A.D."/>
        </authorList>
    </citation>
    <scope>NUCLEOTIDE SEQUENCE [LARGE SCALE GENOMIC DNA]</scope>
    <source>
        <strain evidence="5 6">R09/05</strain>
    </source>
</reference>
<evidence type="ECO:0000259" key="4">
    <source>
        <dbReference type="PROSITE" id="PS51462"/>
    </source>
</evidence>
<dbReference type="InterPro" id="IPR042529">
    <property type="entry name" value="IF_2B-like_C"/>
</dbReference>
<evidence type="ECO:0000256" key="3">
    <source>
        <dbReference type="SAM" id="MobiDB-lite"/>
    </source>
</evidence>
<dbReference type="Pfam" id="PF01008">
    <property type="entry name" value="IF-2B"/>
    <property type="match status" value="1"/>
</dbReference>
<dbReference type="Pfam" id="PF00293">
    <property type="entry name" value="NUDIX"/>
    <property type="match status" value="1"/>
</dbReference>
<dbReference type="EMBL" id="LKCW01000147">
    <property type="protein sequence ID" value="KPM38003.1"/>
    <property type="molecule type" value="Genomic_DNA"/>
</dbReference>
<dbReference type="AlphaFoldDB" id="A0A0P7AX45"/>
<dbReference type="InterPro" id="IPR000086">
    <property type="entry name" value="NUDIX_hydrolase_dom"/>
</dbReference>
<keyword evidence="6" id="KW-1185">Reference proteome</keyword>
<feature type="region of interest" description="Disordered" evidence="3">
    <location>
        <begin position="422"/>
        <end position="451"/>
    </location>
</feature>
<dbReference type="SUPFAM" id="SSF100950">
    <property type="entry name" value="NagB/RpiA/CoA transferase-like"/>
    <property type="match status" value="1"/>
</dbReference>
<organism evidence="5 6">
    <name type="scientific">Neonectria ditissima</name>
    <dbReference type="NCBI Taxonomy" id="78410"/>
    <lineage>
        <taxon>Eukaryota</taxon>
        <taxon>Fungi</taxon>
        <taxon>Dikarya</taxon>
        <taxon>Ascomycota</taxon>
        <taxon>Pezizomycotina</taxon>
        <taxon>Sordariomycetes</taxon>
        <taxon>Hypocreomycetidae</taxon>
        <taxon>Hypocreales</taxon>
        <taxon>Nectriaceae</taxon>
        <taxon>Neonectria</taxon>
    </lineage>
</organism>
<accession>A0A0P7AX45</accession>
<evidence type="ECO:0000313" key="6">
    <source>
        <dbReference type="Proteomes" id="UP000050424"/>
    </source>
</evidence>
<dbReference type="GO" id="GO:0019509">
    <property type="term" value="P:L-methionine salvage from methylthioadenosine"/>
    <property type="evidence" value="ECO:0007669"/>
    <property type="project" value="TreeGrafter"/>
</dbReference>
<dbReference type="Proteomes" id="UP000050424">
    <property type="component" value="Unassembled WGS sequence"/>
</dbReference>
<gene>
    <name evidence="5" type="ORF">AK830_g8567</name>
</gene>